<dbReference type="InterPro" id="IPR058912">
    <property type="entry name" value="HTH_animal"/>
</dbReference>
<organism evidence="2 4">
    <name type="scientific">Didymodactylos carnosus</name>
    <dbReference type="NCBI Taxonomy" id="1234261"/>
    <lineage>
        <taxon>Eukaryota</taxon>
        <taxon>Metazoa</taxon>
        <taxon>Spiralia</taxon>
        <taxon>Gnathifera</taxon>
        <taxon>Rotifera</taxon>
        <taxon>Eurotatoria</taxon>
        <taxon>Bdelloidea</taxon>
        <taxon>Philodinida</taxon>
        <taxon>Philodinidae</taxon>
        <taxon>Didymodactylos</taxon>
    </lineage>
</organism>
<dbReference type="PANTHER" id="PTHR21301:SF10">
    <property type="entry name" value="REVERSE TRANSCRIPTASE DOMAIN-CONTAINING PROTEIN"/>
    <property type="match status" value="1"/>
</dbReference>
<dbReference type="Proteomes" id="UP000681722">
    <property type="component" value="Unassembled WGS sequence"/>
</dbReference>
<dbReference type="Proteomes" id="UP000663829">
    <property type="component" value="Unassembled WGS sequence"/>
</dbReference>
<dbReference type="Pfam" id="PF26215">
    <property type="entry name" value="HTH_animal"/>
    <property type="match status" value="1"/>
</dbReference>
<evidence type="ECO:0000313" key="2">
    <source>
        <dbReference type="EMBL" id="CAF0855175.1"/>
    </source>
</evidence>
<protein>
    <recommendedName>
        <fullName evidence="1">Helix-turn-helix domain-containing protein</fullName>
    </recommendedName>
</protein>
<feature type="domain" description="Helix-turn-helix" evidence="1">
    <location>
        <begin position="557"/>
        <end position="606"/>
    </location>
</feature>
<name>A0A813WS38_9BILA</name>
<comment type="caution">
    <text evidence="2">The sequence shown here is derived from an EMBL/GenBank/DDBJ whole genome shotgun (WGS) entry which is preliminary data.</text>
</comment>
<dbReference type="PANTHER" id="PTHR21301">
    <property type="entry name" value="REVERSE TRANSCRIPTASE"/>
    <property type="match status" value="1"/>
</dbReference>
<keyword evidence="4" id="KW-1185">Reference proteome</keyword>
<sequence>MIHRMIEMNNTNTDYRRPIKKEEQIFIYEQLELLDQQYCLEMDQQLWQSYLDIDLQHHIWPANSERKYLSMRNNDELFKFKDDIYEKDLFKTISTSPLLNNQQNEYLNRLITTREKQAGTWKEQLILEIRIHCKFLTQNFDHLENFISPLTYLPLNNNQNSIEVKNKRYKIIHEGKLAEVKDEHKDIYTKIKNHLVEYPHCIPRTKPIFDQYSAHLLDYFNHCYCTPLSYKDQLQTLEQAQIVASIGQIIKNMGLIIRITDKGHNFYIGLANEFEKKAEKFFSDTNAFIELSDNPFNEIFGKVVQLLDKFQSKKFILQWQFKKMMPDREEAELAHLYFNPKTHKVDIPVRPIENTIRAPTTKISKFLDELLQPIFDDKCKKPTIINGAHLITELSEYTKKGLFQSTTLFCTFDIHNLYTMLPQDEALNTLMEFLHAHGYKKVKGINLDIIRKLAFIVIKENVFAYANIFMWKWQKKIVDEQATIGEYYGRYIDDIFMTWNKPEKDLIKLLGKANEYHTNVELGYKIDKTLPFLDVLLTNDNGTLFTSVYHKPAAEPYVVPFISHHPRHVFTNIIKTSLTHAIRYSSTFQAFNYERRYIKLTLLYNDLSRILTETPAMNAKIIVGNRNRRDAKNELIRK</sequence>
<evidence type="ECO:0000259" key="1">
    <source>
        <dbReference type="Pfam" id="PF26215"/>
    </source>
</evidence>
<dbReference type="AlphaFoldDB" id="A0A813WS38"/>
<dbReference type="OrthoDB" id="10011869at2759"/>
<proteinExistence type="predicted"/>
<evidence type="ECO:0000313" key="3">
    <source>
        <dbReference type="EMBL" id="CAF3642943.1"/>
    </source>
</evidence>
<gene>
    <name evidence="2" type="ORF">GPM918_LOCUS6288</name>
    <name evidence="3" type="ORF">SRO942_LOCUS6288</name>
</gene>
<accession>A0A813WS38</accession>
<dbReference type="EMBL" id="CAJOBC010000960">
    <property type="protein sequence ID" value="CAF3642943.1"/>
    <property type="molecule type" value="Genomic_DNA"/>
</dbReference>
<dbReference type="EMBL" id="CAJNOQ010000960">
    <property type="protein sequence ID" value="CAF0855175.1"/>
    <property type="molecule type" value="Genomic_DNA"/>
</dbReference>
<reference evidence="2" key="1">
    <citation type="submission" date="2021-02" db="EMBL/GenBank/DDBJ databases">
        <authorList>
            <person name="Nowell W R."/>
        </authorList>
    </citation>
    <scope>NUCLEOTIDE SEQUENCE</scope>
</reference>
<evidence type="ECO:0000313" key="4">
    <source>
        <dbReference type="Proteomes" id="UP000663829"/>
    </source>
</evidence>